<comment type="similarity">
    <text evidence="1 10">Belongs to the GHMP kinase family. IspE subfamily.</text>
</comment>
<evidence type="ECO:0000256" key="9">
    <source>
        <dbReference type="ARBA" id="ARBA00032554"/>
    </source>
</evidence>
<feature type="active site" evidence="10">
    <location>
        <position position="11"/>
    </location>
</feature>
<comment type="catalytic activity">
    <reaction evidence="10">
        <text>4-CDP-2-C-methyl-D-erythritol + ATP = 4-CDP-2-C-methyl-D-erythritol 2-phosphate + ADP + H(+)</text>
        <dbReference type="Rhea" id="RHEA:18437"/>
        <dbReference type="ChEBI" id="CHEBI:15378"/>
        <dbReference type="ChEBI" id="CHEBI:30616"/>
        <dbReference type="ChEBI" id="CHEBI:57823"/>
        <dbReference type="ChEBI" id="CHEBI:57919"/>
        <dbReference type="ChEBI" id="CHEBI:456216"/>
        <dbReference type="EC" id="2.7.1.148"/>
    </reaction>
</comment>
<feature type="active site" evidence="10">
    <location>
        <position position="136"/>
    </location>
</feature>
<evidence type="ECO:0000256" key="3">
    <source>
        <dbReference type="ARBA" id="ARBA00017473"/>
    </source>
</evidence>
<dbReference type="EC" id="2.7.1.148" evidence="2 10"/>
<dbReference type="RefSeq" id="WP_094788591.1">
    <property type="nucleotide sequence ID" value="NZ_NDXW01000001.1"/>
</dbReference>
<dbReference type="InterPro" id="IPR004424">
    <property type="entry name" value="IspE"/>
</dbReference>
<keyword evidence="14" id="KW-1185">Reference proteome</keyword>
<dbReference type="SUPFAM" id="SSF54211">
    <property type="entry name" value="Ribosomal protein S5 domain 2-like"/>
    <property type="match status" value="1"/>
</dbReference>
<name>A0A4P9VS59_9GAMM</name>
<keyword evidence="4 10" id="KW-0808">Transferase</keyword>
<dbReference type="UniPathway" id="UPA00056">
    <property type="reaction ID" value="UER00094"/>
</dbReference>
<dbReference type="GO" id="GO:0016114">
    <property type="term" value="P:terpenoid biosynthetic process"/>
    <property type="evidence" value="ECO:0007669"/>
    <property type="project" value="UniProtKB-UniRule"/>
</dbReference>
<keyword evidence="5 10" id="KW-0547">Nucleotide-binding</keyword>
<dbReference type="InterPro" id="IPR036554">
    <property type="entry name" value="GHMP_kinase_C_sf"/>
</dbReference>
<evidence type="ECO:0000256" key="6">
    <source>
        <dbReference type="ARBA" id="ARBA00022777"/>
    </source>
</evidence>
<evidence type="ECO:0000256" key="5">
    <source>
        <dbReference type="ARBA" id="ARBA00022741"/>
    </source>
</evidence>
<feature type="domain" description="GHMP kinase C-terminal" evidence="12">
    <location>
        <begin position="188"/>
        <end position="258"/>
    </location>
</feature>
<keyword evidence="8 10" id="KW-0414">Isoprene biosynthesis</keyword>
<comment type="function">
    <text evidence="10">Catalyzes the phosphorylation of the position 2 hydroxy group of 4-diphosphocytidyl-2C-methyl-D-erythritol.</text>
</comment>
<reference evidence="13 14" key="1">
    <citation type="submission" date="2017-04" db="EMBL/GenBank/DDBJ databases">
        <title>Draft genome sequence of Zooshikella ganghwensis VG4 isolated from Red Sea sediments.</title>
        <authorList>
            <person name="Rehman Z."/>
            <person name="Alam I."/>
            <person name="Kamau A."/>
            <person name="Bajic V."/>
            <person name="Leiknes T."/>
        </authorList>
    </citation>
    <scope>NUCLEOTIDE SEQUENCE [LARGE SCALE GENOMIC DNA]</scope>
    <source>
        <strain evidence="13 14">VG4</strain>
    </source>
</reference>
<keyword evidence="6 10" id="KW-0418">Kinase</keyword>
<evidence type="ECO:0000313" key="14">
    <source>
        <dbReference type="Proteomes" id="UP000257039"/>
    </source>
</evidence>
<dbReference type="InterPro" id="IPR020568">
    <property type="entry name" value="Ribosomal_Su5_D2-typ_SF"/>
</dbReference>
<dbReference type="SUPFAM" id="SSF55060">
    <property type="entry name" value="GHMP Kinase, C-terminal domain"/>
    <property type="match status" value="1"/>
</dbReference>
<evidence type="ECO:0000256" key="1">
    <source>
        <dbReference type="ARBA" id="ARBA00009684"/>
    </source>
</evidence>
<dbReference type="GO" id="GO:0005524">
    <property type="term" value="F:ATP binding"/>
    <property type="evidence" value="ECO:0007669"/>
    <property type="project" value="UniProtKB-UniRule"/>
</dbReference>
<evidence type="ECO:0000313" key="13">
    <source>
        <dbReference type="EMBL" id="RDH45659.1"/>
    </source>
</evidence>
<dbReference type="AlphaFoldDB" id="A0A4P9VS59"/>
<dbReference type="Pfam" id="PF00288">
    <property type="entry name" value="GHMP_kinases_N"/>
    <property type="match status" value="1"/>
</dbReference>
<dbReference type="EMBL" id="NDXW01000001">
    <property type="protein sequence ID" value="RDH45659.1"/>
    <property type="molecule type" value="Genomic_DNA"/>
</dbReference>
<evidence type="ECO:0000256" key="8">
    <source>
        <dbReference type="ARBA" id="ARBA00023229"/>
    </source>
</evidence>
<evidence type="ECO:0000256" key="10">
    <source>
        <dbReference type="HAMAP-Rule" id="MF_00061"/>
    </source>
</evidence>
<dbReference type="NCBIfam" id="TIGR00154">
    <property type="entry name" value="ispE"/>
    <property type="match status" value="1"/>
</dbReference>
<comment type="caution">
    <text evidence="13">The sequence shown here is derived from an EMBL/GenBank/DDBJ whole genome shotgun (WGS) entry which is preliminary data.</text>
</comment>
<dbReference type="Gene3D" id="3.30.230.10">
    <property type="match status" value="1"/>
</dbReference>
<evidence type="ECO:0000256" key="2">
    <source>
        <dbReference type="ARBA" id="ARBA00012052"/>
    </source>
</evidence>
<dbReference type="Proteomes" id="UP000257039">
    <property type="component" value="Unassembled WGS sequence"/>
</dbReference>
<dbReference type="Gene3D" id="3.30.70.890">
    <property type="entry name" value="GHMP kinase, C-terminal domain"/>
    <property type="match status" value="1"/>
</dbReference>
<dbReference type="PIRSF" id="PIRSF010376">
    <property type="entry name" value="IspE"/>
    <property type="match status" value="1"/>
</dbReference>
<dbReference type="GO" id="GO:0019288">
    <property type="term" value="P:isopentenyl diphosphate biosynthetic process, methylerythritol 4-phosphate pathway"/>
    <property type="evidence" value="ECO:0007669"/>
    <property type="project" value="UniProtKB-UniRule"/>
</dbReference>
<evidence type="ECO:0000259" key="12">
    <source>
        <dbReference type="Pfam" id="PF08544"/>
    </source>
</evidence>
<evidence type="ECO:0000259" key="11">
    <source>
        <dbReference type="Pfam" id="PF00288"/>
    </source>
</evidence>
<dbReference type="InterPro" id="IPR013750">
    <property type="entry name" value="GHMP_kinase_C_dom"/>
</dbReference>
<accession>A0A4P9VS59</accession>
<dbReference type="PANTHER" id="PTHR43527">
    <property type="entry name" value="4-DIPHOSPHOCYTIDYL-2-C-METHYL-D-ERYTHRITOL KINASE, CHLOROPLASTIC"/>
    <property type="match status" value="1"/>
</dbReference>
<feature type="domain" description="GHMP kinase N-terminal" evidence="11">
    <location>
        <begin position="66"/>
        <end position="144"/>
    </location>
</feature>
<feature type="binding site" evidence="10">
    <location>
        <begin position="94"/>
        <end position="104"/>
    </location>
    <ligand>
        <name>ATP</name>
        <dbReference type="ChEBI" id="CHEBI:30616"/>
    </ligand>
</feature>
<evidence type="ECO:0000256" key="7">
    <source>
        <dbReference type="ARBA" id="ARBA00022840"/>
    </source>
</evidence>
<dbReference type="HAMAP" id="MF_00061">
    <property type="entry name" value="IspE"/>
    <property type="match status" value="1"/>
</dbReference>
<proteinExistence type="inferred from homology"/>
<dbReference type="Pfam" id="PF08544">
    <property type="entry name" value="GHMP_kinases_C"/>
    <property type="match status" value="1"/>
</dbReference>
<dbReference type="GO" id="GO:0050515">
    <property type="term" value="F:4-(cytidine 5'-diphospho)-2-C-methyl-D-erythritol kinase activity"/>
    <property type="evidence" value="ECO:0007669"/>
    <property type="project" value="UniProtKB-UniRule"/>
</dbReference>
<comment type="pathway">
    <text evidence="10">Isoprenoid biosynthesis; isopentenyl diphosphate biosynthesis via DXP pathway; isopentenyl diphosphate from 1-deoxy-D-xylulose 5-phosphate: step 3/6.</text>
</comment>
<dbReference type="InterPro" id="IPR014721">
    <property type="entry name" value="Ribsml_uS5_D2-typ_fold_subgr"/>
</dbReference>
<organism evidence="13 14">
    <name type="scientific">Zooshikella ganghwensis</name>
    <dbReference type="NCBI Taxonomy" id="202772"/>
    <lineage>
        <taxon>Bacteria</taxon>
        <taxon>Pseudomonadati</taxon>
        <taxon>Pseudomonadota</taxon>
        <taxon>Gammaproteobacteria</taxon>
        <taxon>Oceanospirillales</taxon>
        <taxon>Zooshikellaceae</taxon>
        <taxon>Zooshikella</taxon>
    </lineage>
</organism>
<keyword evidence="7 10" id="KW-0067">ATP-binding</keyword>
<dbReference type="PANTHER" id="PTHR43527:SF2">
    <property type="entry name" value="4-DIPHOSPHOCYTIDYL-2-C-METHYL-D-ERYTHRITOL KINASE, CHLOROPLASTIC"/>
    <property type="match status" value="1"/>
</dbReference>
<dbReference type="InterPro" id="IPR006204">
    <property type="entry name" value="GHMP_kinase_N_dom"/>
</dbReference>
<protein>
    <recommendedName>
        <fullName evidence="3 10">4-diphosphocytidyl-2-C-methyl-D-erythritol kinase</fullName>
        <shortName evidence="10">CMK</shortName>
        <ecNumber evidence="2 10">2.7.1.148</ecNumber>
    </recommendedName>
    <alternativeName>
        <fullName evidence="9 10">4-(cytidine-5'-diphospho)-2-C-methyl-D-erythritol kinase</fullName>
    </alternativeName>
</protein>
<sequence>MQQLTLPAPAKLNLFLHILGRRVDGYHQLQTLFQFLDLADDITITVRDDGKLNLLTPFAGLADCDNLAIKAAKILQSATSTSLGADISIHKCLPMGGGVGGGSSNAATVLHGLNILWQTHLSNEKLAELGLQLGADVPVFVHGQAAWAEGVGEQLTPVVLPEPWFILVKPNCHISTAEIFQHPDLTRDSDPITVAAYLQRGARNDCEAIVRKRYPEVDKVFKLLNNLAPTRLTGTGACLFAEFADKNSAERAFKQLPDDLQAFLARGCNQSILHKHLQSRTNSI</sequence>
<gene>
    <name evidence="10" type="primary">ispE</name>
    <name evidence="13" type="ORF">B9G39_20595</name>
</gene>
<evidence type="ECO:0000256" key="4">
    <source>
        <dbReference type="ARBA" id="ARBA00022679"/>
    </source>
</evidence>